<dbReference type="InterPro" id="IPR037225">
    <property type="entry name" value="Nuo51_FMN-bd_sf"/>
</dbReference>
<dbReference type="STRING" id="644282.Deba_1748"/>
<dbReference type="AlphaFoldDB" id="E1QHS2"/>
<dbReference type="Proteomes" id="UP000009047">
    <property type="component" value="Chromosome"/>
</dbReference>
<protein>
    <recommendedName>
        <fullName evidence="4">Ion-translocating oxidoreductase complex subunit C</fullName>
        <ecNumber evidence="4">7.-.-.-</ecNumber>
    </recommendedName>
    <alternativeName>
        <fullName evidence="4">Rnf electron transport complex subunit C</fullName>
    </alternativeName>
</protein>
<dbReference type="RefSeq" id="WP_013258567.1">
    <property type="nucleotide sequence ID" value="NC_014365.1"/>
</dbReference>
<keyword evidence="4" id="KW-0997">Cell inner membrane</keyword>
<evidence type="ECO:0000256" key="2">
    <source>
        <dbReference type="ARBA" id="ARBA00023004"/>
    </source>
</evidence>
<dbReference type="PANTHER" id="PTHR43034">
    <property type="entry name" value="ION-TRANSLOCATING OXIDOREDUCTASE COMPLEX SUBUNIT C"/>
    <property type="match status" value="1"/>
</dbReference>
<dbReference type="KEGG" id="dbr:Deba_1748"/>
<keyword evidence="3 4" id="KW-0411">Iron-sulfur</keyword>
<dbReference type="Pfam" id="PF10531">
    <property type="entry name" value="SLBB"/>
    <property type="match status" value="1"/>
</dbReference>
<feature type="binding site" evidence="4">
    <location>
        <position position="382"/>
    </location>
    <ligand>
        <name>[4Fe-4S] cluster</name>
        <dbReference type="ChEBI" id="CHEBI:49883"/>
        <label>1</label>
    </ligand>
</feature>
<gene>
    <name evidence="4" type="primary">rnfC</name>
    <name evidence="6" type="ordered locus">Deba_1748</name>
</gene>
<keyword evidence="1 4" id="KW-0479">Metal-binding</keyword>
<dbReference type="eggNOG" id="COG4656">
    <property type="taxonomic scope" value="Bacteria"/>
</dbReference>
<feature type="domain" description="4Fe-4S ferredoxin-type" evidence="5">
    <location>
        <begin position="373"/>
        <end position="402"/>
    </location>
</feature>
<comment type="function">
    <text evidence="4">Part of a membrane-bound complex that couples electron transfer with translocation of ions across the membrane.</text>
</comment>
<dbReference type="SUPFAM" id="SSF142019">
    <property type="entry name" value="Nqo1 FMN-binding domain-like"/>
    <property type="match status" value="1"/>
</dbReference>
<dbReference type="HOGENOM" id="CLU_010808_6_0_7"/>
<keyword evidence="4" id="KW-0004">4Fe-4S</keyword>
<dbReference type="InterPro" id="IPR017896">
    <property type="entry name" value="4Fe4S_Fe-S-bd"/>
</dbReference>
<feature type="binding site" evidence="4">
    <location>
        <position position="427"/>
    </location>
    <ligand>
        <name>[4Fe-4S] cluster</name>
        <dbReference type="ChEBI" id="CHEBI:49883"/>
        <label>2</label>
    </ligand>
</feature>
<evidence type="ECO:0000259" key="5">
    <source>
        <dbReference type="PROSITE" id="PS51379"/>
    </source>
</evidence>
<dbReference type="PANTHER" id="PTHR43034:SF2">
    <property type="entry name" value="ION-TRANSLOCATING OXIDOREDUCTASE COMPLEX SUBUNIT C"/>
    <property type="match status" value="1"/>
</dbReference>
<dbReference type="SUPFAM" id="SSF46548">
    <property type="entry name" value="alpha-helical ferredoxin"/>
    <property type="match status" value="1"/>
</dbReference>
<keyword evidence="4" id="KW-0677">Repeat</keyword>
<keyword evidence="4" id="KW-0813">Transport</keyword>
<dbReference type="EMBL" id="CP002085">
    <property type="protein sequence ID" value="ADK85115.1"/>
    <property type="molecule type" value="Genomic_DNA"/>
</dbReference>
<evidence type="ECO:0000256" key="3">
    <source>
        <dbReference type="ARBA" id="ARBA00023014"/>
    </source>
</evidence>
<dbReference type="OrthoDB" id="9767754at2"/>
<keyword evidence="4" id="KW-1003">Cell membrane</keyword>
<comment type="subunit">
    <text evidence="4">The complex is composed of six subunits: RnfA, RnfB, RnfC, RnfD, RnfE and RnfG.</text>
</comment>
<dbReference type="GO" id="GO:0022900">
    <property type="term" value="P:electron transport chain"/>
    <property type="evidence" value="ECO:0007669"/>
    <property type="project" value="UniProtKB-UniRule"/>
</dbReference>
<dbReference type="GO" id="GO:0009055">
    <property type="term" value="F:electron transfer activity"/>
    <property type="evidence" value="ECO:0007669"/>
    <property type="project" value="InterPro"/>
</dbReference>
<name>E1QHS2_DESB2</name>
<keyword evidence="2 4" id="KW-0408">Iron</keyword>
<dbReference type="Pfam" id="PF13375">
    <property type="entry name" value="RnfC_N"/>
    <property type="match status" value="1"/>
</dbReference>
<feature type="binding site" evidence="4">
    <location>
        <position position="388"/>
    </location>
    <ligand>
        <name>[4Fe-4S] cluster</name>
        <dbReference type="ChEBI" id="CHEBI:49883"/>
        <label>1</label>
    </ligand>
</feature>
<comment type="subcellular location">
    <subcellularLocation>
        <location evidence="4">Cell inner membrane</location>
        <topology evidence="4">Peripheral membrane protein</topology>
    </subcellularLocation>
</comment>
<accession>E1QHS2</accession>
<reference evidence="6 7" key="1">
    <citation type="journal article" date="2010" name="Stand. Genomic Sci.">
        <title>Complete genome sequence of Desulfarculus baarsii type strain (2st14).</title>
        <authorList>
            <person name="Sun H."/>
            <person name="Spring S."/>
            <person name="Lapidus A."/>
            <person name="Davenport K."/>
            <person name="Del Rio T.G."/>
            <person name="Tice H."/>
            <person name="Nolan M."/>
            <person name="Copeland A."/>
            <person name="Cheng J.F."/>
            <person name="Lucas S."/>
            <person name="Tapia R."/>
            <person name="Goodwin L."/>
            <person name="Pitluck S."/>
            <person name="Ivanova N."/>
            <person name="Pagani I."/>
            <person name="Mavromatis K."/>
            <person name="Ovchinnikova G."/>
            <person name="Pati A."/>
            <person name="Chen A."/>
            <person name="Palaniappan K."/>
            <person name="Hauser L."/>
            <person name="Chang Y.J."/>
            <person name="Jeffries C.D."/>
            <person name="Detter J.C."/>
            <person name="Han C."/>
            <person name="Rohde M."/>
            <person name="Brambilla E."/>
            <person name="Goker M."/>
            <person name="Woyke T."/>
            <person name="Bristow J."/>
            <person name="Eisen J.A."/>
            <person name="Markowitz V."/>
            <person name="Hugenholtz P."/>
            <person name="Kyrpides N.C."/>
            <person name="Klenk H.P."/>
            <person name="Land M."/>
        </authorList>
    </citation>
    <scope>NUCLEOTIDE SEQUENCE [LARGE SCALE GENOMIC DNA]</scope>
    <source>
        <strain evidence="7">ATCC 33931 / DSM 2075 / LMG 7858 / VKM B-1802 / 2st14</strain>
    </source>
</reference>
<dbReference type="InterPro" id="IPR017900">
    <property type="entry name" value="4Fe4S_Fe_S_CS"/>
</dbReference>
<evidence type="ECO:0000313" key="7">
    <source>
        <dbReference type="Proteomes" id="UP000009047"/>
    </source>
</evidence>
<dbReference type="InterPro" id="IPR026902">
    <property type="entry name" value="RnfC_N"/>
</dbReference>
<dbReference type="GO" id="GO:0051539">
    <property type="term" value="F:4 iron, 4 sulfur cluster binding"/>
    <property type="evidence" value="ECO:0007669"/>
    <property type="project" value="UniProtKB-KW"/>
</dbReference>
<dbReference type="InterPro" id="IPR010208">
    <property type="entry name" value="Ion_transpt_RnfC/RsxC"/>
</dbReference>
<dbReference type="GO" id="GO:0046872">
    <property type="term" value="F:metal ion binding"/>
    <property type="evidence" value="ECO:0007669"/>
    <property type="project" value="UniProtKB-KW"/>
</dbReference>
<comment type="cofactor">
    <cofactor evidence="4">
        <name>[4Fe-4S] cluster</name>
        <dbReference type="ChEBI" id="CHEBI:49883"/>
    </cofactor>
    <text evidence="4">Binds 2 [4Fe-4S] clusters per subunit.</text>
</comment>
<dbReference type="PROSITE" id="PS51379">
    <property type="entry name" value="4FE4S_FER_2"/>
    <property type="match status" value="2"/>
</dbReference>
<dbReference type="HAMAP" id="MF_00461">
    <property type="entry name" value="RsxC_RnfC"/>
    <property type="match status" value="1"/>
</dbReference>
<evidence type="ECO:0000256" key="4">
    <source>
        <dbReference type="HAMAP-Rule" id="MF_00461"/>
    </source>
</evidence>
<dbReference type="NCBIfam" id="TIGR01945">
    <property type="entry name" value="rnfC"/>
    <property type="match status" value="1"/>
</dbReference>
<dbReference type="EC" id="7.-.-.-" evidence="4"/>
<dbReference type="InterPro" id="IPR019554">
    <property type="entry name" value="Soluble_ligand-bd"/>
</dbReference>
<keyword evidence="4" id="KW-0472">Membrane</keyword>
<dbReference type="Pfam" id="PF12838">
    <property type="entry name" value="Fer4_7"/>
    <property type="match status" value="1"/>
</dbReference>
<comment type="similarity">
    <text evidence="4">Belongs to the 4Fe4S bacterial-type ferredoxin family. RnfC subfamily.</text>
</comment>
<dbReference type="Gene3D" id="3.10.20.600">
    <property type="match status" value="1"/>
</dbReference>
<feature type="binding site" evidence="4">
    <location>
        <position position="431"/>
    </location>
    <ligand>
        <name>[4Fe-4S] cluster</name>
        <dbReference type="ChEBI" id="CHEBI:49883"/>
        <label>1</label>
    </ligand>
</feature>
<dbReference type="Gene3D" id="3.30.70.20">
    <property type="match status" value="1"/>
</dbReference>
<organism evidence="6 7">
    <name type="scientific">Desulfarculus baarsii (strain ATCC 33931 / DSM 2075 / LMG 7858 / VKM B-1802 / 2st14)</name>
    <dbReference type="NCBI Taxonomy" id="644282"/>
    <lineage>
        <taxon>Bacteria</taxon>
        <taxon>Pseudomonadati</taxon>
        <taxon>Thermodesulfobacteriota</taxon>
        <taxon>Desulfarculia</taxon>
        <taxon>Desulfarculales</taxon>
        <taxon>Desulfarculaceae</taxon>
        <taxon>Desulfarculus</taxon>
    </lineage>
</organism>
<sequence>MSVAQWFKGISLRRPPAPAASPSEAPAPERVYLPLRQHRGDVCEPQVQPGDQVALGQIIGSSESIEAALVHATVSGKVEQIIDISDAEGHPTPTVVIQNDGKDAWAAPDADALIIDNADQVLQTKPSHLLKAIRKAGLVRAAAHGLPMQAELSPPMAPRSYLFMTGIPVVRTIDTLIVKAVDADQPIIPNQAGLAGFGAELEIGIAAVARICGAQKVIIAAAKGADLGQLPQIAAAREWSISQVNGCHYPFGLDSMIINALTGREVPTPYGEPRDVGVLIEPLATILDVGRVLRTGRPVIDRLFTVAGDVAKPQTFRARLGTPMAEMIKAAGGASGQPGKVIIGGPMMGMAHFDLNTPVTKESDGLFVISLAKVQTFSGEPCIHCGRCVQVCPVNLIPAELGKMCQYGHYEEAADKDLMHCIECGCCAYVCPAKRPMVHLLRLGKTEVLARRAE</sequence>
<proteinExistence type="inferred from homology"/>
<feature type="binding site" evidence="4">
    <location>
        <position position="424"/>
    </location>
    <ligand>
        <name>[4Fe-4S] cluster</name>
        <dbReference type="ChEBI" id="CHEBI:49883"/>
        <label>2</label>
    </ligand>
</feature>
<evidence type="ECO:0000256" key="1">
    <source>
        <dbReference type="ARBA" id="ARBA00022723"/>
    </source>
</evidence>
<feature type="binding site" evidence="4">
    <location>
        <position position="385"/>
    </location>
    <ligand>
        <name>[4Fe-4S] cluster</name>
        <dbReference type="ChEBI" id="CHEBI:49883"/>
        <label>1</label>
    </ligand>
</feature>
<keyword evidence="4" id="KW-0249">Electron transport</keyword>
<dbReference type="GO" id="GO:0005886">
    <property type="term" value="C:plasma membrane"/>
    <property type="evidence" value="ECO:0007669"/>
    <property type="project" value="UniProtKB-SubCell"/>
</dbReference>
<evidence type="ECO:0000313" key="6">
    <source>
        <dbReference type="EMBL" id="ADK85115.1"/>
    </source>
</evidence>
<feature type="domain" description="4Fe-4S ferredoxin-type" evidence="5">
    <location>
        <begin position="410"/>
        <end position="441"/>
    </location>
</feature>
<keyword evidence="4" id="KW-1278">Translocase</keyword>
<dbReference type="PROSITE" id="PS00198">
    <property type="entry name" value="4FE4S_FER_1"/>
    <property type="match status" value="2"/>
</dbReference>
<feature type="binding site" evidence="4">
    <location>
        <position position="392"/>
    </location>
    <ligand>
        <name>[4Fe-4S] cluster</name>
        <dbReference type="ChEBI" id="CHEBI:49883"/>
        <label>2</label>
    </ligand>
</feature>
<keyword evidence="7" id="KW-1185">Reference proteome</keyword>
<feature type="binding site" evidence="4">
    <location>
        <position position="421"/>
    </location>
    <ligand>
        <name>[4Fe-4S] cluster</name>
        <dbReference type="ChEBI" id="CHEBI:49883"/>
        <label>2</label>
    </ligand>
</feature>